<dbReference type="InterPro" id="IPR036397">
    <property type="entry name" value="RNaseH_sf"/>
</dbReference>
<dbReference type="EMBL" id="UINC01004316">
    <property type="protein sequence ID" value="SVA13412.1"/>
    <property type="molecule type" value="Genomic_DNA"/>
</dbReference>
<dbReference type="InterPro" id="IPR006134">
    <property type="entry name" value="DNA-dir_DNA_pol_B_multi_dom"/>
</dbReference>
<protein>
    <recommendedName>
        <fullName evidence="2">DNA-directed DNA polymerase</fullName>
        <ecNumber evidence="2">2.7.7.7</ecNumber>
    </recommendedName>
</protein>
<gene>
    <name evidence="10" type="ORF">METZ01_LOCUS66266</name>
</gene>
<dbReference type="Gene3D" id="3.30.420.10">
    <property type="entry name" value="Ribonuclease H-like superfamily/Ribonuclease H"/>
    <property type="match status" value="1"/>
</dbReference>
<evidence type="ECO:0000256" key="3">
    <source>
        <dbReference type="ARBA" id="ARBA00022679"/>
    </source>
</evidence>
<dbReference type="InterPro" id="IPR012337">
    <property type="entry name" value="RNaseH-like_sf"/>
</dbReference>
<accession>A0A381TB97</accession>
<dbReference type="InterPro" id="IPR043502">
    <property type="entry name" value="DNA/RNA_pol_sf"/>
</dbReference>
<evidence type="ECO:0000256" key="4">
    <source>
        <dbReference type="ARBA" id="ARBA00022695"/>
    </source>
</evidence>
<comment type="similarity">
    <text evidence="1">Belongs to the DNA polymerase type-B family.</text>
</comment>
<dbReference type="PANTHER" id="PTHR10322:SF23">
    <property type="entry name" value="DNA POLYMERASE DELTA CATALYTIC SUBUNIT"/>
    <property type="match status" value="1"/>
</dbReference>
<evidence type="ECO:0000259" key="8">
    <source>
        <dbReference type="Pfam" id="PF00136"/>
    </source>
</evidence>
<dbReference type="AlphaFoldDB" id="A0A381TB97"/>
<keyword evidence="5" id="KW-0239">DNA-directed DNA polymerase</keyword>
<dbReference type="SMART" id="SM00486">
    <property type="entry name" value="POLBc"/>
    <property type="match status" value="1"/>
</dbReference>
<dbReference type="GO" id="GO:0006261">
    <property type="term" value="P:DNA-templated DNA replication"/>
    <property type="evidence" value="ECO:0007669"/>
    <property type="project" value="TreeGrafter"/>
</dbReference>
<evidence type="ECO:0000256" key="6">
    <source>
        <dbReference type="ARBA" id="ARBA00023125"/>
    </source>
</evidence>
<evidence type="ECO:0000256" key="1">
    <source>
        <dbReference type="ARBA" id="ARBA00005755"/>
    </source>
</evidence>
<dbReference type="Pfam" id="PF00136">
    <property type="entry name" value="DNA_pol_B"/>
    <property type="match status" value="1"/>
</dbReference>
<dbReference type="SUPFAM" id="SSF56672">
    <property type="entry name" value="DNA/RNA polymerases"/>
    <property type="match status" value="1"/>
</dbReference>
<feature type="domain" description="DNA-directed DNA polymerase family B multifunctional" evidence="8">
    <location>
        <begin position="278"/>
        <end position="545"/>
    </location>
</feature>
<dbReference type="InterPro" id="IPR050240">
    <property type="entry name" value="DNA_pol_type-B"/>
</dbReference>
<dbReference type="Gene3D" id="3.40.1820.10">
    <property type="entry name" value="DnaQ-like 3'-5' exonuclease"/>
    <property type="match status" value="1"/>
</dbReference>
<feature type="domain" description="DNA-directed DNA polymerase family B exonuclease" evidence="9">
    <location>
        <begin position="20"/>
        <end position="204"/>
    </location>
</feature>
<evidence type="ECO:0000259" key="9">
    <source>
        <dbReference type="Pfam" id="PF03104"/>
    </source>
</evidence>
<evidence type="ECO:0000256" key="2">
    <source>
        <dbReference type="ARBA" id="ARBA00012417"/>
    </source>
</evidence>
<organism evidence="10">
    <name type="scientific">marine metagenome</name>
    <dbReference type="NCBI Taxonomy" id="408172"/>
    <lineage>
        <taxon>unclassified sequences</taxon>
        <taxon>metagenomes</taxon>
        <taxon>ecological metagenomes</taxon>
    </lineage>
</organism>
<dbReference type="InterPro" id="IPR006133">
    <property type="entry name" value="DNA-dir_DNA_pol_B_exonuc"/>
</dbReference>
<evidence type="ECO:0000256" key="5">
    <source>
        <dbReference type="ARBA" id="ARBA00022932"/>
    </source>
</evidence>
<evidence type="ECO:0000313" key="10">
    <source>
        <dbReference type="EMBL" id="SVA13412.1"/>
    </source>
</evidence>
<dbReference type="InterPro" id="IPR023211">
    <property type="entry name" value="DNA_pol_palm_dom_sf"/>
</dbReference>
<dbReference type="Pfam" id="PF03104">
    <property type="entry name" value="DNA_pol_B_exo1"/>
    <property type="match status" value="1"/>
</dbReference>
<dbReference type="GO" id="GO:0003677">
    <property type="term" value="F:DNA binding"/>
    <property type="evidence" value="ECO:0007669"/>
    <property type="project" value="UniProtKB-KW"/>
</dbReference>
<dbReference type="PANTHER" id="PTHR10322">
    <property type="entry name" value="DNA POLYMERASE CATALYTIC SUBUNIT"/>
    <property type="match status" value="1"/>
</dbReference>
<keyword evidence="3" id="KW-0808">Transferase</keyword>
<dbReference type="SUPFAM" id="SSF53098">
    <property type="entry name" value="Ribonuclease H-like"/>
    <property type="match status" value="1"/>
</dbReference>
<evidence type="ECO:0000256" key="7">
    <source>
        <dbReference type="ARBA" id="ARBA00049244"/>
    </source>
</evidence>
<keyword evidence="4" id="KW-0548">Nucleotidyltransferase</keyword>
<dbReference type="GO" id="GO:0003887">
    <property type="term" value="F:DNA-directed DNA polymerase activity"/>
    <property type="evidence" value="ECO:0007669"/>
    <property type="project" value="UniProtKB-KW"/>
</dbReference>
<reference evidence="10" key="1">
    <citation type="submission" date="2018-05" db="EMBL/GenBank/DDBJ databases">
        <authorList>
            <person name="Lanie J.A."/>
            <person name="Ng W.-L."/>
            <person name="Kazmierczak K.M."/>
            <person name="Andrzejewski T.M."/>
            <person name="Davidsen T.M."/>
            <person name="Wayne K.J."/>
            <person name="Tettelin H."/>
            <person name="Glass J.I."/>
            <person name="Rusch D."/>
            <person name="Podicherti R."/>
            <person name="Tsui H.-C.T."/>
            <person name="Winkler M.E."/>
        </authorList>
    </citation>
    <scope>NUCLEOTIDE SEQUENCE</scope>
</reference>
<comment type="catalytic activity">
    <reaction evidence="7">
        <text>DNA(n) + a 2'-deoxyribonucleoside 5'-triphosphate = DNA(n+1) + diphosphate</text>
        <dbReference type="Rhea" id="RHEA:22508"/>
        <dbReference type="Rhea" id="RHEA-COMP:17339"/>
        <dbReference type="Rhea" id="RHEA-COMP:17340"/>
        <dbReference type="ChEBI" id="CHEBI:33019"/>
        <dbReference type="ChEBI" id="CHEBI:61560"/>
        <dbReference type="ChEBI" id="CHEBI:173112"/>
        <dbReference type="EC" id="2.7.7.7"/>
    </reaction>
</comment>
<sequence length="822" mass="94739">MEKKIHSHKQLFESDINPVFRCLEDNYLGKEAPNLNKCFFDIEVDFQQEKGFADPSDPFSMINSVTLWCSWIEELITLTIRPKTVERAEAEEICNKFDNTMLCNTEEELLENFLKLIDDADILSGWNSEGYDIPYTVNRVARVLGKQRMRDFCLWGQYPRKREFEKFGRELETYDLIGRVHLDYLELYRKYTYHEMHSYRLDAVGEYEIGEKKLAYEGTLDQLYNNDYEKFIAYNRQDTMMLKKMDDKLQFIDLANVLAHANTVMLQTTMGAVAVSDQAIINEAHSQGLQVPDKKQKSEDEFSTAAGAYVAQPKVGMHDWIGSMDLNSLYPSVIRALNMGPETIIGQCRLDKTHAMVREKMGNKSSFAEAWEGIFNTLEYDLIQERDIAEKITIDWENGSTDQYTGAEVYDLVHNQGNSWGISANGTIFRYDNKGIIPNLLERWYAERKVMQTNLQKAIDENDKRRIEFWDKRQLVKKINLNSLYGAILNQGSRFFDLRMGQSVTLTGRSIAKHMAAEVNKVLTGEYDHVGSSIIYGDTDSVYYSAIPSLKEEIASGDVEWGKEQAIKLYDVIGTEVNSTFPKYMNKAFGITLESGEIIAAAREIVATKGLFIKKKRYGILVYDEEGNRKDVEGKPGKLKAMGLDLKRSDTPDFMQRFLEEILFDVLDGKEQLDIFEKIKDFRKQFKERPGWEKGTPKRVNNLTKYTKLYDRTGKCGVGHVMAAINWNRLRKAYSDNYSMQIVDGMKTIVCKLKNNPMNMTSIAYPIDELHLPNWYKELPFDHGGMENAIINKKIDNLIGVLDWDLKDTETTNTFNSLFEIS</sequence>
<proteinExistence type="inferred from homology"/>
<dbReference type="GO" id="GO:0000166">
    <property type="term" value="F:nucleotide binding"/>
    <property type="evidence" value="ECO:0007669"/>
    <property type="project" value="InterPro"/>
</dbReference>
<dbReference type="Gene3D" id="3.90.1600.10">
    <property type="entry name" value="Palm domain of DNA polymerase"/>
    <property type="match status" value="1"/>
</dbReference>
<dbReference type="PRINTS" id="PR00106">
    <property type="entry name" value="DNAPOLB"/>
</dbReference>
<dbReference type="InterPro" id="IPR006172">
    <property type="entry name" value="DNA-dir_DNA_pol_B"/>
</dbReference>
<name>A0A381TB97_9ZZZZ</name>
<dbReference type="EC" id="2.7.7.7" evidence="2"/>
<keyword evidence="6" id="KW-0238">DNA-binding</keyword>